<evidence type="ECO:0000256" key="1">
    <source>
        <dbReference type="SAM" id="MobiDB-lite"/>
    </source>
</evidence>
<organism evidence="2 3">
    <name type="scientific">Streptacidiphilus jiangxiensis</name>
    <dbReference type="NCBI Taxonomy" id="235985"/>
    <lineage>
        <taxon>Bacteria</taxon>
        <taxon>Bacillati</taxon>
        <taxon>Actinomycetota</taxon>
        <taxon>Actinomycetes</taxon>
        <taxon>Kitasatosporales</taxon>
        <taxon>Streptomycetaceae</taxon>
        <taxon>Streptacidiphilus</taxon>
    </lineage>
</organism>
<evidence type="ECO:0000313" key="3">
    <source>
        <dbReference type="Proteomes" id="UP000183015"/>
    </source>
</evidence>
<feature type="region of interest" description="Disordered" evidence="1">
    <location>
        <begin position="44"/>
        <end position="63"/>
    </location>
</feature>
<feature type="compositionally biased region" description="Basic residues" evidence="1">
    <location>
        <begin position="53"/>
        <end position="63"/>
    </location>
</feature>
<dbReference type="Proteomes" id="UP000183015">
    <property type="component" value="Unassembled WGS sequence"/>
</dbReference>
<proteinExistence type="predicted"/>
<evidence type="ECO:0000313" key="2">
    <source>
        <dbReference type="EMBL" id="SEL85466.1"/>
    </source>
</evidence>
<dbReference type="AlphaFoldDB" id="A0A1H7TM82"/>
<keyword evidence="3" id="KW-1185">Reference proteome</keyword>
<dbReference type="eggNOG" id="ENOG5031RC5">
    <property type="taxonomic scope" value="Bacteria"/>
</dbReference>
<accession>A0A1H7TM82</accession>
<name>A0A1H7TM82_STRJI</name>
<dbReference type="RefSeq" id="WP_042455185.1">
    <property type="nucleotide sequence ID" value="NZ_BBPN01000036.1"/>
</dbReference>
<dbReference type="OrthoDB" id="4333673at2"/>
<reference evidence="3" key="1">
    <citation type="submission" date="2016-10" db="EMBL/GenBank/DDBJ databases">
        <authorList>
            <person name="Varghese N."/>
        </authorList>
    </citation>
    <scope>NUCLEOTIDE SEQUENCE [LARGE SCALE GENOMIC DNA]</scope>
    <source>
        <strain evidence="3">DSM 45096 / BCRC 16803 / CGMCC 4.1857 / CIP 109030 / JCM 12277 / KCTC 19219 / NBRC 100920 / 33214</strain>
    </source>
</reference>
<gene>
    <name evidence="2" type="ORF">SAMN05414137_11452</name>
</gene>
<protein>
    <submittedName>
        <fullName evidence="2">Uncharacterized protein</fullName>
    </submittedName>
</protein>
<dbReference type="EMBL" id="FOAZ01000014">
    <property type="protein sequence ID" value="SEL85466.1"/>
    <property type="molecule type" value="Genomic_DNA"/>
</dbReference>
<sequence>MTTSPDDYDSTNCVWCGAAVQLGPEGGYVCGQCAYTVTPPGYERRAADERDRLRTRRHAKSHR</sequence>